<organism evidence="1 2">
    <name type="scientific">Puccinia striiformis f. sp. tritici</name>
    <dbReference type="NCBI Taxonomy" id="168172"/>
    <lineage>
        <taxon>Eukaryota</taxon>
        <taxon>Fungi</taxon>
        <taxon>Dikarya</taxon>
        <taxon>Basidiomycota</taxon>
        <taxon>Pucciniomycotina</taxon>
        <taxon>Pucciniomycetes</taxon>
        <taxon>Pucciniales</taxon>
        <taxon>Pucciniaceae</taxon>
        <taxon>Puccinia</taxon>
    </lineage>
</organism>
<keyword evidence="2" id="KW-1185">Reference proteome</keyword>
<accession>A0ACC0EQB3</accession>
<dbReference type="Proteomes" id="UP001060170">
    <property type="component" value="Chromosome 4"/>
</dbReference>
<evidence type="ECO:0000313" key="2">
    <source>
        <dbReference type="Proteomes" id="UP001060170"/>
    </source>
</evidence>
<name>A0ACC0EQB3_9BASI</name>
<evidence type="ECO:0000313" key="1">
    <source>
        <dbReference type="EMBL" id="KAI7956607.1"/>
    </source>
</evidence>
<protein>
    <submittedName>
        <fullName evidence="1">Uncharacterized protein</fullName>
    </submittedName>
</protein>
<reference evidence="2" key="2">
    <citation type="journal article" date="2018" name="Mol. Plant Microbe Interact.">
        <title>Genome sequence resources for the wheat stripe rust pathogen (Puccinia striiformis f. sp. tritici) and the barley stripe rust pathogen (Puccinia striiformis f. sp. hordei).</title>
        <authorList>
            <person name="Xia C."/>
            <person name="Wang M."/>
            <person name="Yin C."/>
            <person name="Cornejo O.E."/>
            <person name="Hulbert S.H."/>
            <person name="Chen X."/>
        </authorList>
    </citation>
    <scope>NUCLEOTIDE SEQUENCE [LARGE SCALE GENOMIC DNA]</scope>
    <source>
        <strain evidence="2">93-210</strain>
    </source>
</reference>
<gene>
    <name evidence="1" type="ORF">MJO28_003702</name>
</gene>
<dbReference type="EMBL" id="CM045868">
    <property type="protein sequence ID" value="KAI7956607.1"/>
    <property type="molecule type" value="Genomic_DNA"/>
</dbReference>
<reference evidence="2" key="1">
    <citation type="journal article" date="2018" name="BMC Genomics">
        <title>Genomic insights into host adaptation between the wheat stripe rust pathogen (Puccinia striiformis f. sp. tritici) and the barley stripe rust pathogen (Puccinia striiformis f. sp. hordei).</title>
        <authorList>
            <person name="Xia C."/>
            <person name="Wang M."/>
            <person name="Yin C."/>
            <person name="Cornejo O.E."/>
            <person name="Hulbert S.H."/>
            <person name="Chen X."/>
        </authorList>
    </citation>
    <scope>NUCLEOTIDE SEQUENCE [LARGE SCALE GENOMIC DNA]</scope>
    <source>
        <strain evidence="2">93-210</strain>
    </source>
</reference>
<sequence>MIGNLSSLFFDRLIFPIPDAPEGNLDYINKRCVLQFIFGKMDQANSQRFRSLYNDEVDPDGQSQPDLLWILIKDHHQCENEAAIYLYQTKLDQLKQDQNTTITEHIDTFVKIKTEILNRGGRLEDITIARKLLNSLHSSHRDEH</sequence>
<proteinExistence type="predicted"/>
<reference evidence="1 2" key="3">
    <citation type="journal article" date="2022" name="Microbiol. Spectr.">
        <title>Folding features and dynamics of 3D genome architecture in plant fungal pathogens.</title>
        <authorList>
            <person name="Xia C."/>
        </authorList>
    </citation>
    <scope>NUCLEOTIDE SEQUENCE [LARGE SCALE GENOMIC DNA]</scope>
    <source>
        <strain evidence="1 2">93-210</strain>
    </source>
</reference>
<comment type="caution">
    <text evidence="1">The sequence shown here is derived from an EMBL/GenBank/DDBJ whole genome shotgun (WGS) entry which is preliminary data.</text>
</comment>